<protein>
    <recommendedName>
        <fullName evidence="7">FAD-binding FR-type domain-containing protein</fullName>
    </recommendedName>
</protein>
<organism evidence="8 9">
    <name type="scientific">Saponaria officinalis</name>
    <name type="common">Common soapwort</name>
    <name type="synonym">Lychnis saponaria</name>
    <dbReference type="NCBI Taxonomy" id="3572"/>
    <lineage>
        <taxon>Eukaryota</taxon>
        <taxon>Viridiplantae</taxon>
        <taxon>Streptophyta</taxon>
        <taxon>Embryophyta</taxon>
        <taxon>Tracheophyta</taxon>
        <taxon>Spermatophyta</taxon>
        <taxon>Magnoliopsida</taxon>
        <taxon>eudicotyledons</taxon>
        <taxon>Gunneridae</taxon>
        <taxon>Pentapetalae</taxon>
        <taxon>Caryophyllales</taxon>
        <taxon>Caryophyllaceae</taxon>
        <taxon>Caryophylleae</taxon>
        <taxon>Saponaria</taxon>
    </lineage>
</organism>
<dbReference type="Pfam" id="PF01794">
    <property type="entry name" value="Ferric_reduct"/>
    <property type="match status" value="1"/>
</dbReference>
<keyword evidence="2 6" id="KW-0812">Transmembrane</keyword>
<dbReference type="PRINTS" id="PR00406">
    <property type="entry name" value="CYTB5RDTASE"/>
</dbReference>
<keyword evidence="9" id="KW-1185">Reference proteome</keyword>
<keyword evidence="5 6" id="KW-0472">Membrane</keyword>
<evidence type="ECO:0000313" key="8">
    <source>
        <dbReference type="EMBL" id="KAK9757906.1"/>
    </source>
</evidence>
<evidence type="ECO:0000313" key="9">
    <source>
        <dbReference type="Proteomes" id="UP001443914"/>
    </source>
</evidence>
<feature type="transmembrane region" description="Helical" evidence="6">
    <location>
        <begin position="58"/>
        <end position="79"/>
    </location>
</feature>
<dbReference type="Pfam" id="PF08022">
    <property type="entry name" value="FAD_binding_8"/>
    <property type="match status" value="1"/>
</dbReference>
<dbReference type="SFLD" id="SFLDG01168">
    <property type="entry name" value="Ferric_reductase_subgroup_(FRE"/>
    <property type="match status" value="1"/>
</dbReference>
<evidence type="ECO:0000256" key="3">
    <source>
        <dbReference type="ARBA" id="ARBA00022989"/>
    </source>
</evidence>
<evidence type="ECO:0000259" key="7">
    <source>
        <dbReference type="PROSITE" id="PS51384"/>
    </source>
</evidence>
<evidence type="ECO:0000256" key="4">
    <source>
        <dbReference type="ARBA" id="ARBA00023002"/>
    </source>
</evidence>
<dbReference type="Gene3D" id="3.40.50.80">
    <property type="entry name" value="Nucleotide-binding domain of ferredoxin-NADP reductase (FNR) module"/>
    <property type="match status" value="1"/>
</dbReference>
<dbReference type="InterPro" id="IPR013112">
    <property type="entry name" value="FAD-bd_8"/>
</dbReference>
<feature type="transmembrane region" description="Helical" evidence="6">
    <location>
        <begin position="199"/>
        <end position="223"/>
    </location>
</feature>
<dbReference type="SUPFAM" id="SSF52343">
    <property type="entry name" value="Ferredoxin reductase-like, C-terminal NADP-linked domain"/>
    <property type="match status" value="1"/>
</dbReference>
<dbReference type="InterPro" id="IPR013121">
    <property type="entry name" value="Fe_red_NAD-bd_6"/>
</dbReference>
<evidence type="ECO:0000256" key="6">
    <source>
        <dbReference type="SAM" id="Phobius"/>
    </source>
</evidence>
<evidence type="ECO:0000256" key="5">
    <source>
        <dbReference type="ARBA" id="ARBA00023136"/>
    </source>
</evidence>
<dbReference type="GO" id="GO:0005886">
    <property type="term" value="C:plasma membrane"/>
    <property type="evidence" value="ECO:0007669"/>
    <property type="project" value="TreeGrafter"/>
</dbReference>
<dbReference type="InterPro" id="IPR050369">
    <property type="entry name" value="RBOH/FRE"/>
</dbReference>
<feature type="transmembrane region" description="Helical" evidence="6">
    <location>
        <begin position="533"/>
        <end position="557"/>
    </location>
</feature>
<evidence type="ECO:0000256" key="1">
    <source>
        <dbReference type="ARBA" id="ARBA00004141"/>
    </source>
</evidence>
<keyword evidence="4" id="KW-0560">Oxidoreductase</keyword>
<dbReference type="AlphaFoldDB" id="A0AAW1N8P5"/>
<evidence type="ECO:0000256" key="2">
    <source>
        <dbReference type="ARBA" id="ARBA00022692"/>
    </source>
</evidence>
<proteinExistence type="predicted"/>
<keyword evidence="3 6" id="KW-1133">Transmembrane helix</keyword>
<dbReference type="EMBL" id="JBDFQZ010000001">
    <property type="protein sequence ID" value="KAK9757906.1"/>
    <property type="molecule type" value="Genomic_DNA"/>
</dbReference>
<feature type="transmembrane region" description="Helical" evidence="6">
    <location>
        <begin position="577"/>
        <end position="597"/>
    </location>
</feature>
<dbReference type="InterPro" id="IPR039261">
    <property type="entry name" value="FNR_nucleotide-bd"/>
</dbReference>
<feature type="transmembrane region" description="Helical" evidence="6">
    <location>
        <begin position="267"/>
        <end position="284"/>
    </location>
</feature>
<feature type="transmembrane region" description="Helical" evidence="6">
    <location>
        <begin position="109"/>
        <end position="139"/>
    </location>
</feature>
<feature type="transmembrane region" description="Helical" evidence="6">
    <location>
        <begin position="12"/>
        <end position="30"/>
    </location>
</feature>
<dbReference type="PANTHER" id="PTHR11972:SF41">
    <property type="entry name" value="FERRIC REDUCTION OXIDASE 2"/>
    <property type="match status" value="1"/>
</dbReference>
<dbReference type="GO" id="GO:0000293">
    <property type="term" value="F:ferric-chelate reductase activity"/>
    <property type="evidence" value="ECO:0007669"/>
    <property type="project" value="TreeGrafter"/>
</dbReference>
<comment type="caution">
    <text evidence="8">The sequence shown here is derived from an EMBL/GenBank/DDBJ whole genome shotgun (WGS) entry which is preliminary data.</text>
</comment>
<reference evidence="8" key="1">
    <citation type="submission" date="2024-03" db="EMBL/GenBank/DDBJ databases">
        <title>WGS assembly of Saponaria officinalis var. Norfolk2.</title>
        <authorList>
            <person name="Jenkins J."/>
            <person name="Shu S."/>
            <person name="Grimwood J."/>
            <person name="Barry K."/>
            <person name="Goodstein D."/>
            <person name="Schmutz J."/>
            <person name="Leebens-Mack J."/>
            <person name="Osbourn A."/>
        </authorList>
    </citation>
    <scope>NUCLEOTIDE SEQUENCE [LARGE SCALE GENOMIC DNA]</scope>
    <source>
        <strain evidence="8">JIC</strain>
    </source>
</reference>
<feature type="domain" description="FAD-binding FR-type" evidence="7">
    <location>
        <begin position="311"/>
        <end position="415"/>
    </location>
</feature>
<dbReference type="SFLD" id="SFLDS00052">
    <property type="entry name" value="Ferric_Reductase_Domain"/>
    <property type="match status" value="1"/>
</dbReference>
<comment type="subcellular location">
    <subcellularLocation>
        <location evidence="1">Membrane</location>
        <topology evidence="1">Multi-pass membrane protein</topology>
    </subcellularLocation>
</comment>
<dbReference type="Proteomes" id="UP001443914">
    <property type="component" value="Unassembled WGS sequence"/>
</dbReference>
<feature type="transmembrane region" description="Helical" evidence="6">
    <location>
        <begin position="159"/>
        <end position="178"/>
    </location>
</feature>
<accession>A0AAW1N8P5</accession>
<dbReference type="PROSITE" id="PS51384">
    <property type="entry name" value="FAD_FR"/>
    <property type="match status" value="1"/>
</dbReference>
<sequence length="698" mass="79143">MELNSHGARKIIMVTVIVIMLGYLAMWFIMPTNLYRLNWRPKLLAKLNSTYFGSQGPLILLFTSPIILISVLGSVYLHLGNQYREYGVIRKRKNILAKWKRPIIVKGPLGIVTGVELSFLIMFITLLIWSLSTFLYLGFGRIALIHGHQRWKAKWGTTVFRLGLTGNICLALLFYPVTRGSTILKMFGLTSEACIKYHIWLGHIVMAFFTAHGLGYLLLWAVSGQLSKALKWDKVGVSNIAGEVSLLGGLILWITTFPKIRRKMFELFFYTHYFYIIFMLFFFLHVGVSYAFYSLPGFYLFLVDRYLRFLQSRQGVQLLSARVLQCGTFELNFAKNPSLSYNPTSIVFVNIPALSRLQWHPFTITSSSGLESDRVSVVIKVEGSWTRNAYEVVSTSIVDRLEVSIEGPYGPSSNNFQRYETLMMISGGSGITPFFSIIRELLFTTSSTLNYQTPKILLISSFKTSKDLSMLNLILPQSNTQFDLTKLDLQIKAYVTREKQQTTLDYLKPPQTTWFTPLISDAPISPSLGKNGYLWLGAIILSSFIGFLIFIGIITRYYIYPIDRNTDDIFSTSLKTILYLLILCGCIVVTSSFGVMWNKKSNGKIIVSKDGVSPQATPESRYFVADRELESFPRQPLFESVEVYYGERPDLKRLLLDMKQSSVGVLASGPRGLRHEVASICASASAENLHFESISFTW</sequence>
<name>A0AAW1N8P5_SAPOF</name>
<gene>
    <name evidence="8" type="ORF">RND81_01G194100</name>
</gene>
<dbReference type="PANTHER" id="PTHR11972">
    <property type="entry name" value="NADPH OXIDASE"/>
    <property type="match status" value="1"/>
</dbReference>
<dbReference type="InterPro" id="IPR017927">
    <property type="entry name" value="FAD-bd_FR_type"/>
</dbReference>
<dbReference type="InterPro" id="IPR013130">
    <property type="entry name" value="Fe3_Rdtase_TM_dom"/>
</dbReference>
<dbReference type="Pfam" id="PF08030">
    <property type="entry name" value="NAD_binding_6"/>
    <property type="match status" value="1"/>
</dbReference>
<dbReference type="CDD" id="cd06186">
    <property type="entry name" value="NOX_Duox_like_FAD_NADP"/>
    <property type="match status" value="1"/>
</dbReference>
<feature type="transmembrane region" description="Helical" evidence="6">
    <location>
        <begin position="235"/>
        <end position="255"/>
    </location>
</feature>